<evidence type="ECO:0000256" key="1">
    <source>
        <dbReference type="ARBA" id="ARBA00001941"/>
    </source>
</evidence>
<comment type="caution">
    <text evidence="20">The sequence shown here is derived from an EMBL/GenBank/DDBJ whole genome shotgun (WGS) entry which is preliminary data.</text>
</comment>
<comment type="catalytic activity">
    <reaction evidence="10">
        <text>Hydrolysis of dipeptides, preferentially hydrophobic dipeptides including prolyl amino acids.</text>
        <dbReference type="EC" id="3.4.13.18"/>
    </reaction>
</comment>
<dbReference type="OrthoDB" id="9773892at2"/>
<dbReference type="Gene3D" id="3.40.630.10">
    <property type="entry name" value="Zn peptidases"/>
    <property type="match status" value="2"/>
</dbReference>
<dbReference type="InterPro" id="IPR001160">
    <property type="entry name" value="Peptidase_M20C"/>
</dbReference>
<evidence type="ECO:0000256" key="13">
    <source>
        <dbReference type="ARBA" id="ARBA00061423"/>
    </source>
</evidence>
<accession>A0A4Y9JY88</accession>
<gene>
    <name evidence="20" type="ORF">E4T80_07650</name>
</gene>
<evidence type="ECO:0000256" key="17">
    <source>
        <dbReference type="ARBA" id="ARBA00077688"/>
    </source>
</evidence>
<dbReference type="SUPFAM" id="SSF55031">
    <property type="entry name" value="Bacterial exopeptidase dimerisation domain"/>
    <property type="match status" value="1"/>
</dbReference>
<protein>
    <recommendedName>
        <fullName evidence="14">Cytosol non-specific dipeptidase</fullName>
        <ecNumber evidence="11">3.4.13.18</ecNumber>
    </recommendedName>
    <alternativeName>
        <fullName evidence="17">Aminoacyl-histidine dipeptidase</fullName>
    </alternativeName>
    <alternativeName>
        <fullName evidence="16">Beta-alanyl-histidine dipeptidase</fullName>
    </alternativeName>
    <alternativeName>
        <fullName evidence="15">Carnosinase</fullName>
    </alternativeName>
    <alternativeName>
        <fullName evidence="12">Peptidase D</fullName>
    </alternativeName>
    <alternativeName>
        <fullName evidence="18">Xaa-His dipeptidase</fullName>
    </alternativeName>
</protein>
<evidence type="ECO:0000256" key="14">
    <source>
        <dbReference type="ARBA" id="ARBA00071271"/>
    </source>
</evidence>
<comment type="similarity">
    <text evidence="13">Belongs to the peptidase M20C family.</text>
</comment>
<keyword evidence="6" id="KW-0862">Zinc</keyword>
<dbReference type="GO" id="GO:0005829">
    <property type="term" value="C:cytosol"/>
    <property type="evidence" value="ECO:0007669"/>
    <property type="project" value="TreeGrafter"/>
</dbReference>
<evidence type="ECO:0000313" key="21">
    <source>
        <dbReference type="Proteomes" id="UP000297396"/>
    </source>
</evidence>
<dbReference type="Pfam" id="PF01546">
    <property type="entry name" value="Peptidase_M20"/>
    <property type="match status" value="1"/>
</dbReference>
<keyword evidence="8" id="KW-0482">Metalloprotease</keyword>
<dbReference type="PANTHER" id="PTHR43501:SF1">
    <property type="entry name" value="CYTOSOL NON-SPECIFIC DIPEPTIDASE"/>
    <property type="match status" value="1"/>
</dbReference>
<proteinExistence type="inferred from homology"/>
<comment type="cofactor">
    <cofactor evidence="1">
        <name>Co(2+)</name>
        <dbReference type="ChEBI" id="CHEBI:48828"/>
    </cofactor>
</comment>
<keyword evidence="9" id="KW-0170">Cobalt</keyword>
<dbReference type="NCBIfam" id="TIGR01893">
    <property type="entry name" value="aa-his-dipept"/>
    <property type="match status" value="1"/>
</dbReference>
<keyword evidence="4" id="KW-0479">Metal-binding</keyword>
<keyword evidence="5" id="KW-0378">Hydrolase</keyword>
<dbReference type="InterPro" id="IPR036264">
    <property type="entry name" value="Bact_exopeptidase_dim_dom"/>
</dbReference>
<evidence type="ECO:0000256" key="11">
    <source>
        <dbReference type="ARBA" id="ARBA00038976"/>
    </source>
</evidence>
<dbReference type="GO" id="GO:0070573">
    <property type="term" value="F:metallodipeptidase activity"/>
    <property type="evidence" value="ECO:0007669"/>
    <property type="project" value="TreeGrafter"/>
</dbReference>
<dbReference type="PRINTS" id="PR00934">
    <property type="entry name" value="XHISDIPTASE"/>
</dbReference>
<evidence type="ECO:0000256" key="10">
    <source>
        <dbReference type="ARBA" id="ARBA00036421"/>
    </source>
</evidence>
<dbReference type="GO" id="GO:0006508">
    <property type="term" value="P:proteolysis"/>
    <property type="evidence" value="ECO:0007669"/>
    <property type="project" value="UniProtKB-KW"/>
</dbReference>
<keyword evidence="7" id="KW-0224">Dipeptidase</keyword>
<dbReference type="GO" id="GO:0046872">
    <property type="term" value="F:metal ion binding"/>
    <property type="evidence" value="ECO:0007669"/>
    <property type="project" value="UniProtKB-KW"/>
</dbReference>
<dbReference type="Proteomes" id="UP000297396">
    <property type="component" value="Unassembled WGS sequence"/>
</dbReference>
<dbReference type="AlphaFoldDB" id="A0A4Y9JY88"/>
<evidence type="ECO:0000256" key="7">
    <source>
        <dbReference type="ARBA" id="ARBA00022997"/>
    </source>
</evidence>
<dbReference type="FunFam" id="3.40.630.10:FF:000018">
    <property type="entry name" value="Aminoacyl-histidine dipeptidase PepD"/>
    <property type="match status" value="1"/>
</dbReference>
<dbReference type="EC" id="3.4.13.18" evidence="11"/>
<evidence type="ECO:0000256" key="2">
    <source>
        <dbReference type="ARBA" id="ARBA00001947"/>
    </source>
</evidence>
<evidence type="ECO:0000256" key="6">
    <source>
        <dbReference type="ARBA" id="ARBA00022833"/>
    </source>
</evidence>
<dbReference type="InterPro" id="IPR002933">
    <property type="entry name" value="Peptidase_M20"/>
</dbReference>
<evidence type="ECO:0000256" key="8">
    <source>
        <dbReference type="ARBA" id="ARBA00023049"/>
    </source>
</evidence>
<organism evidence="20 21">
    <name type="scientific">Muribacter muris</name>
    <dbReference type="NCBI Taxonomy" id="67855"/>
    <lineage>
        <taxon>Bacteria</taxon>
        <taxon>Pseudomonadati</taxon>
        <taxon>Pseudomonadota</taxon>
        <taxon>Gammaproteobacteria</taxon>
        <taxon>Pasteurellales</taxon>
        <taxon>Pasteurellaceae</taxon>
        <taxon>Muribacter</taxon>
    </lineage>
</organism>
<evidence type="ECO:0000256" key="9">
    <source>
        <dbReference type="ARBA" id="ARBA00023285"/>
    </source>
</evidence>
<dbReference type="InterPro" id="IPR011650">
    <property type="entry name" value="Peptidase_M20_dimer"/>
</dbReference>
<evidence type="ECO:0000256" key="15">
    <source>
        <dbReference type="ARBA" id="ARBA00075285"/>
    </source>
</evidence>
<name>A0A4Y9JY88_9PAST</name>
<dbReference type="CDD" id="cd03890">
    <property type="entry name" value="M20_pepD"/>
    <property type="match status" value="1"/>
</dbReference>
<dbReference type="FunFam" id="3.40.630.10:FF:000015">
    <property type="entry name" value="Aminoacyl-histidine dipeptidase PepD"/>
    <property type="match status" value="1"/>
</dbReference>
<reference evidence="20 21" key="1">
    <citation type="submission" date="2019-03" db="EMBL/GenBank/DDBJ databases">
        <title>Diversity of the mouse oral microbiome.</title>
        <authorList>
            <person name="Joseph S."/>
            <person name="Aduse-Opoku J."/>
            <person name="Curtis M."/>
            <person name="Wade W."/>
            <person name="Hashim A."/>
        </authorList>
    </citation>
    <scope>NUCLEOTIDE SEQUENCE [LARGE SCALE GENOMIC DNA]</scope>
    <source>
        <strain evidence="20 21">WT12</strain>
    </source>
</reference>
<sequence length="485" mass="53034">MSLATLQPSLLWQWFDKICAIPHPSYHEEPLAQFIVQWAISKNLFVERDDAGNILIRKPATAGMENRPTVALQAHLDMVPQANEGTQHNFQTDPIQPYIDGEWVKAKGTTLGADNGIGLASCLAVLDANDLVHPELEILLTMTEEAGMEGALGLRPNWLKAEMMINTDTEDNGEIYIGCAGGEDATLNLPITFEPNLFDAAMHIRLKGLQGGHSGCDIHTTRANAIKLLARMLAELNNRFAFQIAHIQGGSVRNAIPREAGVSLAFFAKDRDELTACLQQIERQLALELNLAEPNLTLHLEAATPTAQVFSRADSTKLIHLLNILPNGIIRQSDVVKDVVETSLSVGILTTDDQGVTAQILVRSLIENGKADVRGKLNSLAALTGATVAFSGSYPGWQPDPKSNITPLTKRIYDRILGEEAKIKVIHAGLECGLIKEIYPHIDVVSIGPTIRNAHSPDEKVHIPTVEIYWRLLTEILAEIPTKQA</sequence>
<evidence type="ECO:0000256" key="16">
    <source>
        <dbReference type="ARBA" id="ARBA00076004"/>
    </source>
</evidence>
<keyword evidence="3" id="KW-0645">Protease</keyword>
<dbReference type="PANTHER" id="PTHR43501">
    <property type="entry name" value="CYTOSOL NON-SPECIFIC DIPEPTIDASE"/>
    <property type="match status" value="1"/>
</dbReference>
<evidence type="ECO:0000256" key="18">
    <source>
        <dbReference type="ARBA" id="ARBA00078074"/>
    </source>
</evidence>
<dbReference type="RefSeq" id="WP_135056883.1">
    <property type="nucleotide sequence ID" value="NZ_JADGLC010000015.1"/>
</dbReference>
<evidence type="ECO:0000259" key="19">
    <source>
        <dbReference type="Pfam" id="PF07687"/>
    </source>
</evidence>
<dbReference type="EMBL" id="SPPA01000015">
    <property type="protein sequence ID" value="TFV09730.1"/>
    <property type="molecule type" value="Genomic_DNA"/>
</dbReference>
<dbReference type="SUPFAM" id="SSF53187">
    <property type="entry name" value="Zn-dependent exopeptidases"/>
    <property type="match status" value="1"/>
</dbReference>
<evidence type="ECO:0000256" key="5">
    <source>
        <dbReference type="ARBA" id="ARBA00022801"/>
    </source>
</evidence>
<dbReference type="Pfam" id="PF07687">
    <property type="entry name" value="M20_dimer"/>
    <property type="match status" value="1"/>
</dbReference>
<evidence type="ECO:0000256" key="3">
    <source>
        <dbReference type="ARBA" id="ARBA00022670"/>
    </source>
</evidence>
<evidence type="ECO:0000313" key="20">
    <source>
        <dbReference type="EMBL" id="TFV09730.1"/>
    </source>
</evidence>
<feature type="domain" description="Peptidase M20 dimerisation" evidence="19">
    <location>
        <begin position="205"/>
        <end position="286"/>
    </location>
</feature>
<evidence type="ECO:0000256" key="12">
    <source>
        <dbReference type="ARBA" id="ARBA00044252"/>
    </source>
</evidence>
<comment type="cofactor">
    <cofactor evidence="2">
        <name>Zn(2+)</name>
        <dbReference type="ChEBI" id="CHEBI:29105"/>
    </cofactor>
</comment>
<dbReference type="PIRSF" id="PIRSF016599">
    <property type="entry name" value="Xaa-His_dipept"/>
    <property type="match status" value="1"/>
</dbReference>
<evidence type="ECO:0000256" key="4">
    <source>
        <dbReference type="ARBA" id="ARBA00022723"/>
    </source>
</evidence>